<dbReference type="Gene3D" id="1.20.1440.60">
    <property type="entry name" value="23S rRNA-intervening sequence"/>
    <property type="match status" value="1"/>
</dbReference>
<protein>
    <submittedName>
        <fullName evidence="1">Four helix bundle protein</fullName>
    </submittedName>
</protein>
<proteinExistence type="predicted"/>
<reference evidence="2" key="1">
    <citation type="submission" date="2016-11" db="EMBL/GenBank/DDBJ databases">
        <authorList>
            <person name="Varghese N."/>
            <person name="Submissions S."/>
        </authorList>
    </citation>
    <scope>NUCLEOTIDE SEQUENCE [LARGE SCALE GENOMIC DNA]</scope>
    <source>
        <strain evidence="2">DSM 26134</strain>
    </source>
</reference>
<sequence>MRDYSQYQVWNEAVDFAVSVYQNTQKFPSEEKFGLVSQMRRAAVSIPSNIAEGSSRSSEKEFSRFLEFSLGSSFELKTQMIIANKLDLLEKGAFSNSILALDSIGKQLNGLRNSLK</sequence>
<dbReference type="Proteomes" id="UP000184474">
    <property type="component" value="Unassembled WGS sequence"/>
</dbReference>
<gene>
    <name evidence="1" type="ORF">SAMN04488028_102428</name>
</gene>
<evidence type="ECO:0000313" key="1">
    <source>
        <dbReference type="EMBL" id="SHJ99696.1"/>
    </source>
</evidence>
<dbReference type="AlphaFoldDB" id="A0A1M6NVH3"/>
<dbReference type="SUPFAM" id="SSF158446">
    <property type="entry name" value="IVS-encoded protein-like"/>
    <property type="match status" value="1"/>
</dbReference>
<dbReference type="EMBL" id="FRAA01000002">
    <property type="protein sequence ID" value="SHJ99696.1"/>
    <property type="molecule type" value="Genomic_DNA"/>
</dbReference>
<dbReference type="InterPro" id="IPR012657">
    <property type="entry name" value="23S_rRNA-intervening_sequence"/>
</dbReference>
<organism evidence="1 2">
    <name type="scientific">Reichenbachiella agariperforans</name>
    <dbReference type="NCBI Taxonomy" id="156994"/>
    <lineage>
        <taxon>Bacteria</taxon>
        <taxon>Pseudomonadati</taxon>
        <taxon>Bacteroidota</taxon>
        <taxon>Cytophagia</taxon>
        <taxon>Cytophagales</taxon>
        <taxon>Reichenbachiellaceae</taxon>
        <taxon>Reichenbachiella</taxon>
    </lineage>
</organism>
<dbReference type="InterPro" id="IPR036583">
    <property type="entry name" value="23S_rRNA_IVS_sf"/>
</dbReference>
<dbReference type="NCBIfam" id="TIGR02436">
    <property type="entry name" value="four helix bundle protein"/>
    <property type="match status" value="1"/>
</dbReference>
<dbReference type="CDD" id="cd16377">
    <property type="entry name" value="23S_rRNA_IVP_like"/>
    <property type="match status" value="1"/>
</dbReference>
<dbReference type="RefSeq" id="WP_073121420.1">
    <property type="nucleotide sequence ID" value="NZ_FRAA01000002.1"/>
</dbReference>
<accession>A0A1M6NVH3</accession>
<dbReference type="PANTHER" id="PTHR38471:SF2">
    <property type="entry name" value="FOUR HELIX BUNDLE PROTEIN"/>
    <property type="match status" value="1"/>
</dbReference>
<name>A0A1M6NVH3_REIAG</name>
<dbReference type="STRING" id="156994.SAMN04488028_102428"/>
<evidence type="ECO:0000313" key="2">
    <source>
        <dbReference type="Proteomes" id="UP000184474"/>
    </source>
</evidence>
<dbReference type="Pfam" id="PF05635">
    <property type="entry name" value="23S_rRNA_IVP"/>
    <property type="match status" value="1"/>
</dbReference>
<keyword evidence="2" id="KW-1185">Reference proteome</keyword>
<dbReference type="PANTHER" id="PTHR38471">
    <property type="entry name" value="FOUR HELIX BUNDLE PROTEIN"/>
    <property type="match status" value="1"/>
</dbReference>